<proteinExistence type="predicted"/>
<name>A0AAW9S9W2_9BACT</name>
<accession>A0AAW9S9W2</accession>
<evidence type="ECO:0000313" key="2">
    <source>
        <dbReference type="Proteomes" id="UP001403385"/>
    </source>
</evidence>
<evidence type="ECO:0000313" key="1">
    <source>
        <dbReference type="EMBL" id="MEN7547491.1"/>
    </source>
</evidence>
<protein>
    <submittedName>
        <fullName evidence="1">Uncharacterized protein</fullName>
    </submittedName>
</protein>
<reference evidence="1 2" key="1">
    <citation type="submission" date="2024-04" db="EMBL/GenBank/DDBJ databases">
        <title>Novel genus in family Flammeovirgaceae.</title>
        <authorList>
            <person name="Nguyen T.H."/>
            <person name="Vuong T.Q."/>
            <person name="Le H."/>
            <person name="Kim S.-G."/>
        </authorList>
    </citation>
    <scope>NUCLEOTIDE SEQUENCE [LARGE SCALE GENOMIC DNA]</scope>
    <source>
        <strain evidence="1 2">JCM 23209</strain>
    </source>
</reference>
<dbReference type="RefSeq" id="WP_346820279.1">
    <property type="nucleotide sequence ID" value="NZ_JBDKWZ010000003.1"/>
</dbReference>
<dbReference type="AlphaFoldDB" id="A0AAW9S9W2"/>
<dbReference type="Proteomes" id="UP001403385">
    <property type="component" value="Unassembled WGS sequence"/>
</dbReference>
<organism evidence="1 2">
    <name type="scientific">Rapidithrix thailandica</name>
    <dbReference type="NCBI Taxonomy" id="413964"/>
    <lineage>
        <taxon>Bacteria</taxon>
        <taxon>Pseudomonadati</taxon>
        <taxon>Bacteroidota</taxon>
        <taxon>Cytophagia</taxon>
        <taxon>Cytophagales</taxon>
        <taxon>Flammeovirgaceae</taxon>
        <taxon>Rapidithrix</taxon>
    </lineage>
</organism>
<sequence>MNVNSNIPEQTVISTFRNLPAQSRQVLSLPLTQFILLQKKEYYEKLSYTEKCLISTERLTEVLYRRLKKYQIKIRKASIRNILMAEEQYYLTLSDIYT</sequence>
<dbReference type="EMBL" id="JBDKWZ010000003">
    <property type="protein sequence ID" value="MEN7547491.1"/>
    <property type="molecule type" value="Genomic_DNA"/>
</dbReference>
<gene>
    <name evidence="1" type="ORF">AAG747_06210</name>
</gene>
<comment type="caution">
    <text evidence="1">The sequence shown here is derived from an EMBL/GenBank/DDBJ whole genome shotgun (WGS) entry which is preliminary data.</text>
</comment>
<keyword evidence="2" id="KW-1185">Reference proteome</keyword>